<dbReference type="InterPro" id="IPR016181">
    <property type="entry name" value="Acyl_CoA_acyltransferase"/>
</dbReference>
<dbReference type="CDD" id="cd04301">
    <property type="entry name" value="NAT_SF"/>
    <property type="match status" value="1"/>
</dbReference>
<dbReference type="EMBL" id="CP073344">
    <property type="protein sequence ID" value="UTW04804.1"/>
    <property type="molecule type" value="Genomic_DNA"/>
</dbReference>
<sequence>MSIVKSSINDAEALSRIISESNKDVAKEFGLNIDNNPKHPSFCNKDWVLADFDRGEEYFIYKSGGAGIGCVAFENPKPGVTYLNRLSVLPQYRFNGVGEELVRHVFSYAETKNIQIVSIGIIAEHIRLKSWYLRLGFIEGEIKTFPHLPFDVQYMSFGL</sequence>
<dbReference type="Gene3D" id="3.40.630.30">
    <property type="match status" value="1"/>
</dbReference>
<feature type="domain" description="N-acetyltransferase" evidence="1">
    <location>
        <begin position="1"/>
        <end position="159"/>
    </location>
</feature>
<reference evidence="2" key="1">
    <citation type="submission" date="2021-04" db="EMBL/GenBank/DDBJ databases">
        <title>Oceanospirillales bacteria with DddD are important DMSP degraders in coastal seawater.</title>
        <authorList>
            <person name="Liu J."/>
        </authorList>
    </citation>
    <scope>NUCLEOTIDE SEQUENCE</scope>
    <source>
        <strain evidence="2">GY6</strain>
    </source>
</reference>
<evidence type="ECO:0000313" key="3">
    <source>
        <dbReference type="Proteomes" id="UP001059950"/>
    </source>
</evidence>
<protein>
    <submittedName>
        <fullName evidence="2">GNAT family N-acetyltransferase</fullName>
    </submittedName>
</protein>
<gene>
    <name evidence="2" type="ORF">KDX31_07340</name>
</gene>
<dbReference type="Pfam" id="PF00583">
    <property type="entry name" value="Acetyltransf_1"/>
    <property type="match status" value="1"/>
</dbReference>
<name>A0ABY5GZU4_9GAMM</name>
<dbReference type="InterPro" id="IPR000182">
    <property type="entry name" value="GNAT_dom"/>
</dbReference>
<evidence type="ECO:0000313" key="2">
    <source>
        <dbReference type="EMBL" id="UTW04804.1"/>
    </source>
</evidence>
<organism evidence="2 3">
    <name type="scientific">Amphritea atlantica</name>
    <dbReference type="NCBI Taxonomy" id="355243"/>
    <lineage>
        <taxon>Bacteria</taxon>
        <taxon>Pseudomonadati</taxon>
        <taxon>Pseudomonadota</taxon>
        <taxon>Gammaproteobacteria</taxon>
        <taxon>Oceanospirillales</taxon>
        <taxon>Oceanospirillaceae</taxon>
        <taxon>Amphritea</taxon>
    </lineage>
</organism>
<evidence type="ECO:0000259" key="1">
    <source>
        <dbReference type="PROSITE" id="PS51186"/>
    </source>
</evidence>
<dbReference type="Proteomes" id="UP001059950">
    <property type="component" value="Chromosome"/>
</dbReference>
<dbReference type="SUPFAM" id="SSF55729">
    <property type="entry name" value="Acyl-CoA N-acyltransferases (Nat)"/>
    <property type="match status" value="1"/>
</dbReference>
<accession>A0ABY5GZU4</accession>
<keyword evidence="3" id="KW-1185">Reference proteome</keyword>
<proteinExistence type="predicted"/>
<dbReference type="PROSITE" id="PS51186">
    <property type="entry name" value="GNAT"/>
    <property type="match status" value="1"/>
</dbReference>